<reference evidence="3" key="1">
    <citation type="journal article" date="2019" name="Int. J. Syst. Evol. Microbiol.">
        <title>The Global Catalogue of Microorganisms (GCM) 10K type strain sequencing project: providing services to taxonomists for standard genome sequencing and annotation.</title>
        <authorList>
            <consortium name="The Broad Institute Genomics Platform"/>
            <consortium name="The Broad Institute Genome Sequencing Center for Infectious Disease"/>
            <person name="Wu L."/>
            <person name="Ma J."/>
        </authorList>
    </citation>
    <scope>NUCLEOTIDE SEQUENCE [LARGE SCALE GENOMIC DNA]</scope>
    <source>
        <strain evidence="3">JCM 18401</strain>
    </source>
</reference>
<dbReference type="EMBL" id="BAABJZ010000106">
    <property type="protein sequence ID" value="GAA4902360.1"/>
    <property type="molecule type" value="Genomic_DNA"/>
</dbReference>
<protein>
    <recommendedName>
        <fullName evidence="4">Zinc ribbon domain-containing protein</fullName>
    </recommendedName>
</protein>
<keyword evidence="1" id="KW-0812">Transmembrane</keyword>
<evidence type="ECO:0000313" key="3">
    <source>
        <dbReference type="Proteomes" id="UP001499988"/>
    </source>
</evidence>
<feature type="transmembrane region" description="Helical" evidence="1">
    <location>
        <begin position="49"/>
        <end position="69"/>
    </location>
</feature>
<name>A0ABP9FGB4_9GAMM</name>
<dbReference type="RefSeq" id="WP_345337339.1">
    <property type="nucleotide sequence ID" value="NZ_BAABJZ010000106.1"/>
</dbReference>
<keyword evidence="1" id="KW-1133">Transmembrane helix</keyword>
<evidence type="ECO:0000313" key="2">
    <source>
        <dbReference type="EMBL" id="GAA4902360.1"/>
    </source>
</evidence>
<evidence type="ECO:0008006" key="4">
    <source>
        <dbReference type="Google" id="ProtNLM"/>
    </source>
</evidence>
<keyword evidence="3" id="KW-1185">Reference proteome</keyword>
<feature type="transmembrane region" description="Helical" evidence="1">
    <location>
        <begin position="81"/>
        <end position="102"/>
    </location>
</feature>
<proteinExistence type="predicted"/>
<accession>A0ABP9FGB4</accession>
<evidence type="ECO:0000256" key="1">
    <source>
        <dbReference type="SAM" id="Phobius"/>
    </source>
</evidence>
<organism evidence="2 3">
    <name type="scientific">Ferrimonas pelagia</name>
    <dbReference type="NCBI Taxonomy" id="1177826"/>
    <lineage>
        <taxon>Bacteria</taxon>
        <taxon>Pseudomonadati</taxon>
        <taxon>Pseudomonadota</taxon>
        <taxon>Gammaproteobacteria</taxon>
        <taxon>Alteromonadales</taxon>
        <taxon>Ferrimonadaceae</taxon>
        <taxon>Ferrimonas</taxon>
    </lineage>
</organism>
<sequence length="107" mass="11928">MALIRCAACGKRISDKSPHCPHCQQSLSTDPAALERAERMKAINNEQQLMTHSFIAMFFLVGGFAVWWWGGEAAQGWRETVGVTSMAAGSIFYLITRVRGIIAKRKR</sequence>
<keyword evidence="1" id="KW-0472">Membrane</keyword>
<dbReference type="Proteomes" id="UP001499988">
    <property type="component" value="Unassembled WGS sequence"/>
</dbReference>
<comment type="caution">
    <text evidence="2">The sequence shown here is derived from an EMBL/GenBank/DDBJ whole genome shotgun (WGS) entry which is preliminary data.</text>
</comment>
<gene>
    <name evidence="2" type="ORF">GCM10023333_40520</name>
</gene>